<reference evidence="2 3" key="1">
    <citation type="submission" date="2024-07" db="EMBL/GenBank/DDBJ databases">
        <title>Section-level genome sequencing and comparative genomics of Aspergillus sections Usti and Cavernicolus.</title>
        <authorList>
            <consortium name="Lawrence Berkeley National Laboratory"/>
            <person name="Nybo J.L."/>
            <person name="Vesth T.C."/>
            <person name="Theobald S."/>
            <person name="Frisvad J.C."/>
            <person name="Larsen T.O."/>
            <person name="Kjaerboelling I."/>
            <person name="Rothschild-Mancinelli K."/>
            <person name="Lyhne E.K."/>
            <person name="Kogle M.E."/>
            <person name="Barry K."/>
            <person name="Clum A."/>
            <person name="Na H."/>
            <person name="Ledsgaard L."/>
            <person name="Lin J."/>
            <person name="Lipzen A."/>
            <person name="Kuo A."/>
            <person name="Riley R."/>
            <person name="Mondo S."/>
            <person name="Labutti K."/>
            <person name="Haridas S."/>
            <person name="Pangalinan J."/>
            <person name="Salamov A.A."/>
            <person name="Simmons B.A."/>
            <person name="Magnuson J.K."/>
            <person name="Chen J."/>
            <person name="Drula E."/>
            <person name="Henrissat B."/>
            <person name="Wiebenga A."/>
            <person name="Lubbers R.J."/>
            <person name="Gomes A.C."/>
            <person name="Makela M.R."/>
            <person name="Stajich J."/>
            <person name="Grigoriev I.V."/>
            <person name="Mortensen U.H."/>
            <person name="De Vries R.P."/>
            <person name="Baker S.E."/>
            <person name="Andersen M.R."/>
        </authorList>
    </citation>
    <scope>NUCLEOTIDE SEQUENCE [LARGE SCALE GENOMIC DNA]</scope>
    <source>
        <strain evidence="2 3">CBS 209.92</strain>
    </source>
</reference>
<dbReference type="Proteomes" id="UP001610563">
    <property type="component" value="Unassembled WGS sequence"/>
</dbReference>
<feature type="transmembrane region" description="Helical" evidence="1">
    <location>
        <begin position="20"/>
        <end position="41"/>
    </location>
</feature>
<evidence type="ECO:0000256" key="1">
    <source>
        <dbReference type="SAM" id="Phobius"/>
    </source>
</evidence>
<name>A0ABR4FHM7_9EURO</name>
<comment type="caution">
    <text evidence="2">The sequence shown here is derived from an EMBL/GenBank/DDBJ whole genome shotgun (WGS) entry which is preliminary data.</text>
</comment>
<keyword evidence="1" id="KW-1133">Transmembrane helix</keyword>
<proteinExistence type="predicted"/>
<organism evidence="2 3">
    <name type="scientific">Aspergillus keveii</name>
    <dbReference type="NCBI Taxonomy" id="714993"/>
    <lineage>
        <taxon>Eukaryota</taxon>
        <taxon>Fungi</taxon>
        <taxon>Dikarya</taxon>
        <taxon>Ascomycota</taxon>
        <taxon>Pezizomycotina</taxon>
        <taxon>Eurotiomycetes</taxon>
        <taxon>Eurotiomycetidae</taxon>
        <taxon>Eurotiales</taxon>
        <taxon>Aspergillaceae</taxon>
        <taxon>Aspergillus</taxon>
        <taxon>Aspergillus subgen. Nidulantes</taxon>
    </lineage>
</organism>
<protein>
    <submittedName>
        <fullName evidence="2">Uncharacterized protein</fullName>
    </submittedName>
</protein>
<keyword evidence="3" id="KW-1185">Reference proteome</keyword>
<evidence type="ECO:0000313" key="3">
    <source>
        <dbReference type="Proteomes" id="UP001610563"/>
    </source>
</evidence>
<sequence length="76" mass="8745">MSGPSHVVKQVWATLVRTYANVLLVFGPLPLATPSAFLNPALDLYRRGRSRDVIYLVTDFLPIVRTYIYYVQYPRD</sequence>
<accession>A0ABR4FHM7</accession>
<keyword evidence="1" id="KW-0812">Transmembrane</keyword>
<gene>
    <name evidence="2" type="ORF">BJX66DRAFT_319944</name>
</gene>
<keyword evidence="1" id="KW-0472">Membrane</keyword>
<evidence type="ECO:0000313" key="2">
    <source>
        <dbReference type="EMBL" id="KAL2782744.1"/>
    </source>
</evidence>
<dbReference type="EMBL" id="JBFTWV010000333">
    <property type="protein sequence ID" value="KAL2782744.1"/>
    <property type="molecule type" value="Genomic_DNA"/>
</dbReference>